<proteinExistence type="predicted"/>
<dbReference type="Pfam" id="PF15632">
    <property type="entry name" value="ATPgrasp_Ter"/>
    <property type="match status" value="1"/>
</dbReference>
<dbReference type="GO" id="GO:0046872">
    <property type="term" value="F:metal ion binding"/>
    <property type="evidence" value="ECO:0007669"/>
    <property type="project" value="InterPro"/>
</dbReference>
<dbReference type="GO" id="GO:0005524">
    <property type="term" value="F:ATP binding"/>
    <property type="evidence" value="ECO:0007669"/>
    <property type="project" value="UniProtKB-UniRule"/>
</dbReference>
<dbReference type="PANTHER" id="PTHR43585">
    <property type="entry name" value="FUMIPYRROLE BIOSYNTHESIS PROTEIN C"/>
    <property type="match status" value="1"/>
</dbReference>
<dbReference type="Proteomes" id="UP000503287">
    <property type="component" value="Chromosome"/>
</dbReference>
<dbReference type="SUPFAM" id="SSF56059">
    <property type="entry name" value="Glutathione synthetase ATP-binding domain-like"/>
    <property type="match status" value="1"/>
</dbReference>
<dbReference type="EMBL" id="CP047344">
    <property type="protein sequence ID" value="QIF95417.1"/>
    <property type="molecule type" value="Genomic_DNA"/>
</dbReference>
<sequence length="356" mass="39762">MNNTIWFMEGLSSQRDIIQSVKDFAKQQQQDIVVLASHRHTRNEILSLADGAFYEPQDETLRLNFIIADIVKKHQVRVIHTGRNSAWFESHRHEIESLGVKLTTGATELKQLQLADDKVAFAQAMEQCGLPVVPSIYIDSIIELEKQIKNPPFGEIPLCIKPVKGIYGMGFWRFDNQVSPMALFNHPENRQVNPQQYVDALKAVEHFEPLVLMPYLPGPEYSVDMVVEQGNVIAGVARRKEGAIQHLETSGEAYQLGKACATAMKADGLVNVQTRNNHQGRPLLLEINMRPSGGIGYTKHCGIHLAGIFALRQLGLMSIEEAQAQNSHFAPTKIRSITDSIVFNSTLTNVISTDNN</sequence>
<evidence type="ECO:0000259" key="5">
    <source>
        <dbReference type="PROSITE" id="PS50975"/>
    </source>
</evidence>
<dbReference type="InterPro" id="IPR011761">
    <property type="entry name" value="ATP-grasp"/>
</dbReference>
<evidence type="ECO:0000256" key="1">
    <source>
        <dbReference type="ARBA" id="ARBA00022598"/>
    </source>
</evidence>
<gene>
    <name evidence="6" type="ORF">GTH24_16640</name>
</gene>
<keyword evidence="2 4" id="KW-0547">Nucleotide-binding</keyword>
<evidence type="ECO:0000256" key="4">
    <source>
        <dbReference type="PROSITE-ProRule" id="PRU00409"/>
    </source>
</evidence>
<dbReference type="GO" id="GO:0016874">
    <property type="term" value="F:ligase activity"/>
    <property type="evidence" value="ECO:0007669"/>
    <property type="project" value="UniProtKB-KW"/>
</dbReference>
<dbReference type="InterPro" id="IPR052032">
    <property type="entry name" value="ATP-dep_AA_Ligase"/>
</dbReference>
<dbReference type="PANTHER" id="PTHR43585:SF2">
    <property type="entry name" value="ATP-GRASP ENZYME FSQD"/>
    <property type="match status" value="1"/>
</dbReference>
<keyword evidence="1" id="KW-0436">Ligase</keyword>
<keyword evidence="7" id="KW-1185">Reference proteome</keyword>
<dbReference type="RefSeq" id="WP_164526730.1">
    <property type="nucleotide sequence ID" value="NZ_CP047344.1"/>
</dbReference>
<organism evidence="6 7">
    <name type="scientific">Proteus vulgaris</name>
    <dbReference type="NCBI Taxonomy" id="585"/>
    <lineage>
        <taxon>Bacteria</taxon>
        <taxon>Pseudomonadati</taxon>
        <taxon>Pseudomonadota</taxon>
        <taxon>Gammaproteobacteria</taxon>
        <taxon>Enterobacterales</taxon>
        <taxon>Morganellaceae</taxon>
        <taxon>Proteus</taxon>
    </lineage>
</organism>
<evidence type="ECO:0000313" key="6">
    <source>
        <dbReference type="EMBL" id="QIF95417.1"/>
    </source>
</evidence>
<dbReference type="PIRSF" id="PIRSF029120">
    <property type="entry name" value="UCP029120"/>
    <property type="match status" value="1"/>
</dbReference>
<keyword evidence="3 4" id="KW-0067">ATP-binding</keyword>
<accession>A0A6G6SLY3</accession>
<dbReference type="Gene3D" id="3.30.470.20">
    <property type="entry name" value="ATP-grasp fold, B domain"/>
    <property type="match status" value="1"/>
</dbReference>
<name>A0A6G6SLY3_PROVU</name>
<evidence type="ECO:0000256" key="3">
    <source>
        <dbReference type="ARBA" id="ARBA00022840"/>
    </source>
</evidence>
<feature type="domain" description="ATP-grasp" evidence="5">
    <location>
        <begin position="122"/>
        <end position="314"/>
    </location>
</feature>
<reference evidence="6 7" key="1">
    <citation type="submission" date="2020-01" db="EMBL/GenBank/DDBJ databases">
        <title>The genomic epidemiology of tigecycline resistance gene tet(X) variants in a swine farm in China.</title>
        <authorList>
            <person name="Peng K."/>
            <person name="Li R."/>
        </authorList>
    </citation>
    <scope>NUCLEOTIDE SEQUENCE [LARGE SCALE GENOMIC DNA]</scope>
    <source>
        <strain evidence="6 7">ZN3</strain>
    </source>
</reference>
<evidence type="ECO:0000313" key="7">
    <source>
        <dbReference type="Proteomes" id="UP000503287"/>
    </source>
</evidence>
<dbReference type="AlphaFoldDB" id="A0A6G6SLY3"/>
<protein>
    <submittedName>
        <fullName evidence="6">Carbamoyl-phosphate synthase large chain</fullName>
    </submittedName>
</protein>
<evidence type="ECO:0000256" key="2">
    <source>
        <dbReference type="ARBA" id="ARBA00022741"/>
    </source>
</evidence>
<dbReference type="InterPro" id="IPR011226">
    <property type="entry name" value="ATP-grasp_fam"/>
</dbReference>
<dbReference type="PROSITE" id="PS50975">
    <property type="entry name" value="ATP_GRASP"/>
    <property type="match status" value="1"/>
</dbReference>